<dbReference type="GO" id="GO:0009117">
    <property type="term" value="P:nucleotide metabolic process"/>
    <property type="evidence" value="ECO:0007669"/>
    <property type="project" value="InterPro"/>
</dbReference>
<reference evidence="5" key="1">
    <citation type="submission" date="2019-08" db="EMBL/GenBank/DDBJ databases">
        <authorList>
            <person name="Kucharzyk K."/>
            <person name="Murdoch R.W."/>
            <person name="Higgins S."/>
            <person name="Loffler F."/>
        </authorList>
    </citation>
    <scope>NUCLEOTIDE SEQUENCE</scope>
</reference>
<protein>
    <submittedName>
        <fullName evidence="5">Phosphopentomutase</fullName>
        <ecNumber evidence="5">5.4.2.7</ecNumber>
    </submittedName>
</protein>
<evidence type="ECO:0000256" key="3">
    <source>
        <dbReference type="ARBA" id="ARBA00023211"/>
    </source>
</evidence>
<keyword evidence="5" id="KW-0413">Isomerase</keyword>
<evidence type="ECO:0000259" key="4">
    <source>
        <dbReference type="Pfam" id="PF01676"/>
    </source>
</evidence>
<dbReference type="CDD" id="cd16009">
    <property type="entry name" value="PPM"/>
    <property type="match status" value="1"/>
</dbReference>
<dbReference type="GO" id="GO:0000287">
    <property type="term" value="F:magnesium ion binding"/>
    <property type="evidence" value="ECO:0007669"/>
    <property type="project" value="InterPro"/>
</dbReference>
<dbReference type="PANTHER" id="PTHR21110:SF0">
    <property type="entry name" value="PHOSPHOPENTOMUTASE"/>
    <property type="match status" value="1"/>
</dbReference>
<evidence type="ECO:0000256" key="1">
    <source>
        <dbReference type="ARBA" id="ARBA00010373"/>
    </source>
</evidence>
<dbReference type="Gene3D" id="3.40.720.10">
    <property type="entry name" value="Alkaline Phosphatase, subunit A"/>
    <property type="match status" value="1"/>
</dbReference>
<comment type="caution">
    <text evidence="5">The sequence shown here is derived from an EMBL/GenBank/DDBJ whole genome shotgun (WGS) entry which is preliminary data.</text>
</comment>
<proteinExistence type="inferred from homology"/>
<evidence type="ECO:0000313" key="5">
    <source>
        <dbReference type="EMBL" id="MPM06201.1"/>
    </source>
</evidence>
<dbReference type="Gene3D" id="3.30.70.1250">
    <property type="entry name" value="Phosphopentomutase"/>
    <property type="match status" value="1"/>
</dbReference>
<accession>A0A644WRR2</accession>
<dbReference type="Pfam" id="PF01676">
    <property type="entry name" value="Metalloenzyme"/>
    <property type="match status" value="1"/>
</dbReference>
<dbReference type="NCBIfam" id="NF009049">
    <property type="entry name" value="PRK12383.1"/>
    <property type="match status" value="1"/>
</dbReference>
<dbReference type="InterPro" id="IPR010045">
    <property type="entry name" value="DeoB"/>
</dbReference>
<gene>
    <name evidence="5" type="primary">deoB_6</name>
    <name evidence="5" type="ORF">SDC9_52497</name>
</gene>
<organism evidence="5">
    <name type="scientific">bioreactor metagenome</name>
    <dbReference type="NCBI Taxonomy" id="1076179"/>
    <lineage>
        <taxon>unclassified sequences</taxon>
        <taxon>metagenomes</taxon>
        <taxon>ecological metagenomes</taxon>
    </lineage>
</organism>
<dbReference type="EMBL" id="VSSQ01001208">
    <property type="protein sequence ID" value="MPM06201.1"/>
    <property type="molecule type" value="Genomic_DNA"/>
</dbReference>
<dbReference type="EC" id="5.4.2.7" evidence="5"/>
<dbReference type="InterPro" id="IPR024052">
    <property type="entry name" value="Phosphopentomutase_DeoB_cap_sf"/>
</dbReference>
<evidence type="ECO:0000256" key="2">
    <source>
        <dbReference type="ARBA" id="ARBA00022723"/>
    </source>
</evidence>
<sequence>MGKFIVIVLDGFGIGEMDDVKETRPQDINSNTCLHILERRKDVTLPNLEKLGLINILGTEINGMKENSHATFGKAKLTHFGADTFFGHQEIMGTKPKMPFREPIKNKIEAIYNAIKEAGYKVRYKQSKKEKYLVVEEALTVADNIECDLGQAFNITSALDLISFSKVLDIGHIVRSIATVPRVITFGGREITLEDILNAEEEKDGGYIGINAPKSGVYNKGYECIHLGYGVNPKTQVSTILSEENVPVYLLGKVADVVINEKGTSIPMVDTEKVLKRTIEISKEVEQGFICCNVQETDLSGHAENVDRYAEKLLIADELIGELTKTLKNDDILLVMADHGNDPTIGHSKHTREMVPLMIYGKNIKEGTVGVRETLSDVGATVADYFKVKAPENGSSFLEKIWTSGV</sequence>
<dbReference type="InterPro" id="IPR017850">
    <property type="entry name" value="Alkaline_phosphatase_core_sf"/>
</dbReference>
<comment type="similarity">
    <text evidence="1">Belongs to the phosphopentomutase family.</text>
</comment>
<dbReference type="GO" id="GO:0005829">
    <property type="term" value="C:cytosol"/>
    <property type="evidence" value="ECO:0007669"/>
    <property type="project" value="TreeGrafter"/>
</dbReference>
<dbReference type="SUPFAM" id="SSF53649">
    <property type="entry name" value="Alkaline phosphatase-like"/>
    <property type="match status" value="1"/>
</dbReference>
<dbReference type="GO" id="GO:0043094">
    <property type="term" value="P:metabolic compound salvage"/>
    <property type="evidence" value="ECO:0007669"/>
    <property type="project" value="InterPro"/>
</dbReference>
<keyword evidence="2" id="KW-0479">Metal-binding</keyword>
<dbReference type="GO" id="GO:0008973">
    <property type="term" value="F:phosphopentomutase activity"/>
    <property type="evidence" value="ECO:0007669"/>
    <property type="project" value="UniProtKB-EC"/>
</dbReference>
<dbReference type="PIRSF" id="PIRSF001491">
    <property type="entry name" value="Ppentomutase"/>
    <property type="match status" value="1"/>
</dbReference>
<feature type="domain" description="Metalloenzyme" evidence="4">
    <location>
        <begin position="3"/>
        <end position="389"/>
    </location>
</feature>
<dbReference type="PANTHER" id="PTHR21110">
    <property type="entry name" value="PHOSPHOPENTOMUTASE"/>
    <property type="match status" value="1"/>
</dbReference>
<name>A0A644WRR2_9ZZZZ</name>
<dbReference type="InterPro" id="IPR006124">
    <property type="entry name" value="Metalloenzyme"/>
</dbReference>
<dbReference type="AlphaFoldDB" id="A0A644WRR2"/>
<keyword evidence="3" id="KW-0464">Manganese</keyword>